<keyword evidence="1" id="KW-0343">GTPase activation</keyword>
<dbReference type="InterPro" id="IPR008936">
    <property type="entry name" value="Rho_GTPase_activation_prot"/>
</dbReference>
<evidence type="ECO:0000259" key="9">
    <source>
        <dbReference type="PROSITE" id="PS50238"/>
    </source>
</evidence>
<evidence type="ECO:0000256" key="2">
    <source>
        <dbReference type="ARBA" id="ARBA00022884"/>
    </source>
</evidence>
<keyword evidence="11" id="KW-1185">Reference proteome</keyword>
<evidence type="ECO:0000259" key="8">
    <source>
        <dbReference type="PROSITE" id="PS50119"/>
    </source>
</evidence>
<dbReference type="Gene3D" id="2.30.42.10">
    <property type="match status" value="1"/>
</dbReference>
<dbReference type="InterPro" id="IPR057459">
    <property type="entry name" value="SYDE1/2_C2"/>
</dbReference>
<keyword evidence="3" id="KW-0862">Zinc</keyword>
<feature type="region of interest" description="Disordered" evidence="5">
    <location>
        <begin position="164"/>
        <end position="210"/>
    </location>
</feature>
<feature type="domain" description="Rho-GAP" evidence="9">
    <location>
        <begin position="1234"/>
        <end position="1486"/>
    </location>
</feature>
<name>A0ABQ8JLD8_DERPT</name>
<dbReference type="Pfam" id="PF00620">
    <property type="entry name" value="RhoGAP"/>
    <property type="match status" value="2"/>
</dbReference>
<keyword evidence="3" id="KW-0479">Metal-binding</keyword>
<feature type="region of interest" description="Disordered" evidence="5">
    <location>
        <begin position="1441"/>
        <end position="1547"/>
    </location>
</feature>
<dbReference type="Pfam" id="PF25336">
    <property type="entry name" value="C2_SYDE"/>
    <property type="match status" value="1"/>
</dbReference>
<dbReference type="InterPro" id="IPR036034">
    <property type="entry name" value="PDZ_sf"/>
</dbReference>
<accession>A0ABQ8JLD8</accession>
<feature type="compositionally biased region" description="Polar residues" evidence="5">
    <location>
        <begin position="2343"/>
        <end position="2353"/>
    </location>
</feature>
<dbReference type="PROSITE" id="PS50106">
    <property type="entry name" value="PDZ"/>
    <property type="match status" value="1"/>
</dbReference>
<feature type="compositionally biased region" description="Low complexity" evidence="5">
    <location>
        <begin position="2332"/>
        <end position="2342"/>
    </location>
</feature>
<dbReference type="InterPro" id="IPR000198">
    <property type="entry name" value="RhoGAP_dom"/>
</dbReference>
<dbReference type="Pfam" id="PF16366">
    <property type="entry name" value="CEBP_ZZ"/>
    <property type="match status" value="1"/>
</dbReference>
<evidence type="ECO:0000256" key="4">
    <source>
        <dbReference type="PROSITE-ProRule" id="PRU00176"/>
    </source>
</evidence>
<dbReference type="InterPro" id="IPR012677">
    <property type="entry name" value="Nucleotide-bd_a/b_plait_sf"/>
</dbReference>
<dbReference type="PANTHER" id="PTHR46150:SF3">
    <property type="entry name" value="RHO GTPASE-ACTIVATING PROTEIN 100F"/>
    <property type="match status" value="1"/>
</dbReference>
<feature type="compositionally biased region" description="Polar residues" evidence="5">
    <location>
        <begin position="187"/>
        <end position="198"/>
    </location>
</feature>
<dbReference type="Gene3D" id="1.10.555.10">
    <property type="entry name" value="Rho GTPase activation protein"/>
    <property type="match status" value="2"/>
</dbReference>
<dbReference type="InterPro" id="IPR001478">
    <property type="entry name" value="PDZ"/>
</dbReference>
<evidence type="ECO:0000313" key="11">
    <source>
        <dbReference type="Proteomes" id="UP000887458"/>
    </source>
</evidence>
<feature type="region of interest" description="Disordered" evidence="5">
    <location>
        <begin position="1585"/>
        <end position="1607"/>
    </location>
</feature>
<dbReference type="InterPro" id="IPR032296">
    <property type="entry name" value="CEBP_ZZ"/>
</dbReference>
<reference evidence="10 11" key="2">
    <citation type="journal article" date="2022" name="Mol. Biol. Evol.">
        <title>Comparative Genomics Reveals Insights into the Divergent Evolution of Astigmatic Mites and Household Pest Adaptations.</title>
        <authorList>
            <person name="Xiong Q."/>
            <person name="Wan A.T."/>
            <person name="Liu X."/>
            <person name="Fung C.S."/>
            <person name="Xiao X."/>
            <person name="Malainual N."/>
            <person name="Hou J."/>
            <person name="Wang L."/>
            <person name="Wang M."/>
            <person name="Yang K.Y."/>
            <person name="Cui Y."/>
            <person name="Leung E.L."/>
            <person name="Nong W."/>
            <person name="Shin S.K."/>
            <person name="Au S.W."/>
            <person name="Jeong K.Y."/>
            <person name="Chew F.T."/>
            <person name="Hui J.H."/>
            <person name="Leung T.F."/>
            <person name="Tungtrongchitr A."/>
            <person name="Zhong N."/>
            <person name="Liu Z."/>
            <person name="Tsui S.K."/>
        </authorList>
    </citation>
    <scope>NUCLEOTIDE SEQUENCE [LARGE SCALE GENOMIC DNA]</scope>
    <source>
        <strain evidence="10">Derp</strain>
    </source>
</reference>
<dbReference type="InterPro" id="IPR052118">
    <property type="entry name" value="Rho-GAP_regulator"/>
</dbReference>
<dbReference type="CDD" id="cd19757">
    <property type="entry name" value="Bbox1"/>
    <property type="match status" value="1"/>
</dbReference>
<feature type="compositionally biased region" description="Basic residues" evidence="5">
    <location>
        <begin position="809"/>
        <end position="818"/>
    </location>
</feature>
<feature type="compositionally biased region" description="Low complexity" evidence="5">
    <location>
        <begin position="906"/>
        <end position="918"/>
    </location>
</feature>
<dbReference type="SMART" id="SM00324">
    <property type="entry name" value="RhoGAP"/>
    <property type="match status" value="1"/>
</dbReference>
<dbReference type="Pfam" id="PF00595">
    <property type="entry name" value="PDZ"/>
    <property type="match status" value="1"/>
</dbReference>
<dbReference type="SUPFAM" id="SSF54928">
    <property type="entry name" value="RNA-binding domain, RBD"/>
    <property type="match status" value="1"/>
</dbReference>
<dbReference type="InterPro" id="IPR000504">
    <property type="entry name" value="RRM_dom"/>
</dbReference>
<feature type="region of interest" description="Disordered" evidence="5">
    <location>
        <begin position="98"/>
        <end position="124"/>
    </location>
</feature>
<dbReference type="SMART" id="SM00360">
    <property type="entry name" value="RRM"/>
    <property type="match status" value="2"/>
</dbReference>
<feature type="region of interest" description="Disordered" evidence="5">
    <location>
        <begin position="776"/>
        <end position="825"/>
    </location>
</feature>
<feature type="domain" description="B box-type" evidence="8">
    <location>
        <begin position="2106"/>
        <end position="2152"/>
    </location>
</feature>
<evidence type="ECO:0000259" key="6">
    <source>
        <dbReference type="PROSITE" id="PS50102"/>
    </source>
</evidence>
<dbReference type="Proteomes" id="UP000887458">
    <property type="component" value="Unassembled WGS sequence"/>
</dbReference>
<feature type="compositionally biased region" description="Low complexity" evidence="5">
    <location>
        <begin position="793"/>
        <end position="808"/>
    </location>
</feature>
<evidence type="ECO:0000313" key="10">
    <source>
        <dbReference type="EMBL" id="KAH9423428.1"/>
    </source>
</evidence>
<dbReference type="PROSITE" id="PS50119">
    <property type="entry name" value="ZF_BBOX"/>
    <property type="match status" value="1"/>
</dbReference>
<feature type="domain" description="RRM" evidence="6">
    <location>
        <begin position="1891"/>
        <end position="1982"/>
    </location>
</feature>
<evidence type="ECO:0000259" key="7">
    <source>
        <dbReference type="PROSITE" id="PS50106"/>
    </source>
</evidence>
<dbReference type="PROSITE" id="PS50102">
    <property type="entry name" value="RRM"/>
    <property type="match status" value="2"/>
</dbReference>
<feature type="domain" description="Rho-GAP" evidence="9">
    <location>
        <begin position="2074"/>
        <end position="2258"/>
    </location>
</feature>
<evidence type="ECO:0000256" key="3">
    <source>
        <dbReference type="PROSITE-ProRule" id="PRU00024"/>
    </source>
</evidence>
<dbReference type="EMBL" id="NJHN03000032">
    <property type="protein sequence ID" value="KAH9423428.1"/>
    <property type="molecule type" value="Genomic_DNA"/>
</dbReference>
<dbReference type="InterPro" id="IPR035979">
    <property type="entry name" value="RBD_domain_sf"/>
</dbReference>
<sequence>MYQTNMAAAQPQQPQQQQFQQQQPMIIMQPTIAVPPTATYQQQRPLLQQQQQPANLSNSLMSFCCGGCRKNGFANNPQTQLLNPSVSNNYLYQQHFQHLQQPKQQRLQQQQQQASATIPTSSFIPGCGGQQRYVGGTTTNYLMPQSQQQQQSQSQQANIMSPSRNIGAYGTITSSSQQPHHQSQSQYGKQLLSTSSPLNGPYHQQQHGGGGRIVSDMMIITQPEQFRSRISGLTSDVFRQIEQVEQQFDPNSLANIQYTELENRGEMIIRIISPTQLLSQWLDDSIRRFGDCYGQLPSWIQFVEIIKRPGQTLGLYIREGDGLYTMDGVYISRIALESSVYQSGCLRVGDEILAINFVDVSRMSLDDVVLIMSIPRRLILTIRSRPLNAEHMLTNRNIYGTGMSDSCYYDTVAGDIYSRVDDLRLQQQQNNNKPVVVVKQKQQQFTETTTAADLLLDEDDEEEVYQAATAAAEAGLLDDPSTAAAAAVAGLQDPTPAKAAAAVAAVNEIIVRSGSSLELYGGIGGGSRPGSSLMMATARQRYRNHRRLFTSDNLADLYQSEMERAEINNNNLYMPGTRRGTLPTGSLITATSATTMINQKPLRTPLSSLYHGRLAHHHQQGSSRSRSATGRLMRTSSEQMIYGGYGGLGLHQQQDPVDQIDHFLQRYQSAKQSMRHRPPSSSRIRHHSFDQSAMLRNSYSTQSLLGNSNYLTGSVGIGGSTSTGISQQHGMAIPLPGMAEAVAIARRRYLRGETTNAGDGSGNIFDTGNYSDTEQQKYRARVDQQHSNNRSNSLPRAPGSGLSGSSRSSSHHHHHHRASSSLSNRLQQLEQLYSSTTKNPRLSSSSIRPHSAMADNYSNKDIIDDDYSTSAELLAQMRRNVHDQRNQYSGQQQRLSSTTRLDSLRASLAESSSSSTEDILGKNNRSLTSSSRTAAAAGGAGGGASSTSAIYETIRKSKMAQDLQQPQSGRLAISGQIMMMNTDDMKTRGAATTSSLIGQISTRPSRILMIDPSGFQQYGPDLHRQQQATAISGSSSGKLNDGQIAGYSGLLVIHLLGVRGLQFDHLIPAKNLSAATSTATAATTKRVLYSVVECDRIYKARTVAVQSHENNNTNFDWDEVFDIDLFDTKEVSFLFYTWDQSLPDLNMRHKQCSKGTIHLPSIPGLITQHVHAFELRLYDTPGAMFYIKLEYHDLTQTFKRSKRSGGGVGGNLRTTNRSSIGGNIGGNEQPLFGVDLETIIQREQSGYSIPIIIKRCCDEIEKRGLYMLGIYRLCGSSLVKRTLRESFEKNSWLADISLENVPDINVITSNKMPTSPISDVKKINMNKRRSSTTTTLTSMDSTILDSSPLSMDSGFESNSSSSFICDSILSQKTNSESSSIKDYQTKSFNLDDSLKLIEQSKNLDGPSLALVIKENHENYMKNLNLIIETFNSKFDLNNNKSNESTVADDNAVNVKDGNGNDDLKMNNHRRRSSMTNVMMMTNSNSIDNSSSSSKSTNNPNLNIGRRNSTQLPIGTDRFLQYNHHQRQSQQQQQSQQQPPKRHFRFPNLYSKSAPISDNCFGQDLVDNDNYEWRLGNNNSHSFHLNPNASNFSPNDNDDNCQSSSSSSGKIGEKFIGKMDKGALFTLNETFFDRKELVSKTFFHQMLAETAEIQDDDNDDNCQYSNPAFPYIIISGTEMENIQHSTINDTNQTGLDSTKSSSSSFSDIVAKSLPSSFNNDIKQQQQQQQKQRSLTTNITGDFSFHNVLGKGSINKIIDNNDDKLKQQQQQQSSSSSSDTVNRSIFGNIHGLNNLINQPAVVVNGHSNLIVPYSSTTTTSSSSLSSSITSSSNLLTQQQQRTNNLNAIAYANDELEIRARKHREEASRVDQCQSIFSISRFEFKPQTLVKYSVKVFLGGVPWDMTNEDMLEAFRHYGVLAVQRPGKEVRPSRSSRDLSKAGYLYLIFDDSRSVERLIAQCNIAFDSEGPKYIYSLQSKHSRKLKNVQIIPWDKKDSSHYRTGFHYHGDTLADNNNNENLHSSMIDESRMVFLGALHGMLNSRSIFEALQRIFGPVDYVILETDRFDYPMGFGRAQFSTTSAYQRAINARFVKVLSLRFKKTIQIDPYLEDQKCSQCYYEDGPVYCFECRDYFCRVCFTMKHSEPGLLKDYLRELPEPLFNKAMFDMMDDGLSVCVPDDPTGNAKLMFSILECLPKSHRNTVLYLMDHIKLIHINSDRNKMTSQALAICFGPLFSCHDQSDSVYKPIQVFKFLLDIWPRRKGRLLPSTQNATRTISAYSSATNSISKYKVPAGSTGPLMLNSSTAGVTATTTAITTTTTSSSRISSIDSILSSSSPYRSRYGTSSMNATSSLDSNNDIRTSATSSSYRFSTSSANSDYYSKDSSLIGGGTSGGLSSSRSPYLSSSLQKNQYTDSEVIDQTYKKYLNNPSTTTTTISSSSISDIMITSSTTTATNEGLYSTFIHNHHQSSTALSSLLLYHLYG</sequence>
<dbReference type="SUPFAM" id="SSF50156">
    <property type="entry name" value="PDZ domain-like"/>
    <property type="match status" value="1"/>
</dbReference>
<protein>
    <submittedName>
        <fullName evidence="10">Syd-1p</fullName>
    </submittedName>
</protein>
<feature type="compositionally biased region" description="Low complexity" evidence="5">
    <location>
        <begin position="1527"/>
        <end position="1537"/>
    </location>
</feature>
<comment type="caution">
    <text evidence="10">The sequence shown here is derived from an EMBL/GenBank/DDBJ whole genome shotgun (WGS) entry which is preliminary data.</text>
</comment>
<dbReference type="Gene3D" id="3.30.70.330">
    <property type="match status" value="2"/>
</dbReference>
<evidence type="ECO:0000256" key="5">
    <source>
        <dbReference type="SAM" id="MobiDB-lite"/>
    </source>
</evidence>
<keyword evidence="3" id="KW-0863">Zinc-finger</keyword>
<feature type="compositionally biased region" description="Low complexity" evidence="5">
    <location>
        <begin position="174"/>
        <end position="186"/>
    </location>
</feature>
<keyword evidence="2 4" id="KW-0694">RNA-binding</keyword>
<dbReference type="CDD" id="cd06718">
    <property type="entry name" value="PDZ_Par6-like"/>
    <property type="match status" value="1"/>
</dbReference>
<gene>
    <name evidence="10" type="primary">syd-1</name>
    <name evidence="10" type="ORF">DERP_003707</name>
</gene>
<dbReference type="PANTHER" id="PTHR46150">
    <property type="entry name" value="RHO GTPASE-ACTIVATING PROTEIN 100F"/>
    <property type="match status" value="1"/>
</dbReference>
<feature type="region of interest" description="Disordered" evidence="5">
    <location>
        <begin position="2332"/>
        <end position="2353"/>
    </location>
</feature>
<feature type="compositionally biased region" description="Low complexity" evidence="5">
    <location>
        <begin position="1473"/>
        <end position="1502"/>
    </location>
</feature>
<feature type="compositionally biased region" description="Polar residues" evidence="5">
    <location>
        <begin position="114"/>
        <end position="123"/>
    </location>
</feature>
<feature type="compositionally biased region" description="Low complexity" evidence="5">
    <location>
        <begin position="926"/>
        <end position="937"/>
    </location>
</feature>
<feature type="region of interest" description="Disordered" evidence="5">
    <location>
        <begin position="906"/>
        <end position="946"/>
    </location>
</feature>
<organism evidence="10 11">
    <name type="scientific">Dermatophagoides pteronyssinus</name>
    <name type="common">European house dust mite</name>
    <dbReference type="NCBI Taxonomy" id="6956"/>
    <lineage>
        <taxon>Eukaryota</taxon>
        <taxon>Metazoa</taxon>
        <taxon>Ecdysozoa</taxon>
        <taxon>Arthropoda</taxon>
        <taxon>Chelicerata</taxon>
        <taxon>Arachnida</taxon>
        <taxon>Acari</taxon>
        <taxon>Acariformes</taxon>
        <taxon>Sarcoptiformes</taxon>
        <taxon>Astigmata</taxon>
        <taxon>Psoroptidia</taxon>
        <taxon>Analgoidea</taxon>
        <taxon>Pyroglyphidae</taxon>
        <taxon>Dermatophagoidinae</taxon>
        <taxon>Dermatophagoides</taxon>
    </lineage>
</organism>
<dbReference type="SUPFAM" id="SSF48350">
    <property type="entry name" value="GTPase activation domain, GAP"/>
    <property type="match status" value="2"/>
</dbReference>
<dbReference type="Pfam" id="PF16367">
    <property type="entry name" value="RRM_7"/>
    <property type="match status" value="1"/>
</dbReference>
<dbReference type="PROSITE" id="PS50238">
    <property type="entry name" value="RHOGAP"/>
    <property type="match status" value="2"/>
</dbReference>
<feature type="domain" description="RRM" evidence="6">
    <location>
        <begin position="2026"/>
        <end position="2099"/>
    </location>
</feature>
<dbReference type="SMART" id="SM00228">
    <property type="entry name" value="PDZ"/>
    <property type="match status" value="1"/>
</dbReference>
<reference evidence="10 11" key="1">
    <citation type="journal article" date="2018" name="J. Allergy Clin. Immunol.">
        <title>High-quality assembly of Dermatophagoides pteronyssinus genome and transcriptome reveals a wide range of novel allergens.</title>
        <authorList>
            <person name="Liu X.Y."/>
            <person name="Yang K.Y."/>
            <person name="Wang M.Q."/>
            <person name="Kwok J.S."/>
            <person name="Zeng X."/>
            <person name="Yang Z."/>
            <person name="Xiao X.J."/>
            <person name="Lau C.P."/>
            <person name="Li Y."/>
            <person name="Huang Z.M."/>
            <person name="Ba J.G."/>
            <person name="Yim A.K."/>
            <person name="Ouyang C.Y."/>
            <person name="Ngai S.M."/>
            <person name="Chan T.F."/>
            <person name="Leung E.L."/>
            <person name="Liu L."/>
            <person name="Liu Z.G."/>
            <person name="Tsui S.K."/>
        </authorList>
    </citation>
    <scope>NUCLEOTIDE SEQUENCE [LARGE SCALE GENOMIC DNA]</scope>
    <source>
        <strain evidence="10">Derp</strain>
    </source>
</reference>
<feature type="compositionally biased region" description="Low complexity" evidence="5">
    <location>
        <begin position="98"/>
        <end position="113"/>
    </location>
</feature>
<proteinExistence type="predicted"/>
<dbReference type="InterPro" id="IPR000315">
    <property type="entry name" value="Znf_B-box"/>
</dbReference>
<feature type="domain" description="PDZ" evidence="7">
    <location>
        <begin position="302"/>
        <end position="372"/>
    </location>
</feature>
<feature type="compositionally biased region" description="Polar residues" evidence="5">
    <location>
        <begin position="1585"/>
        <end position="1594"/>
    </location>
</feature>
<evidence type="ECO:0000256" key="1">
    <source>
        <dbReference type="ARBA" id="ARBA00022468"/>
    </source>
</evidence>